<comment type="caution">
    <text evidence="15">The sequence shown here is derived from an EMBL/GenBank/DDBJ whole genome shotgun (WGS) entry which is preliminary data.</text>
</comment>
<evidence type="ECO:0000256" key="2">
    <source>
        <dbReference type="ARBA" id="ARBA00004922"/>
    </source>
</evidence>
<feature type="transmembrane region" description="Helical" evidence="14">
    <location>
        <begin position="28"/>
        <end position="48"/>
    </location>
</feature>
<protein>
    <recommendedName>
        <fullName evidence="4 14">Dol-P-Man:Man(5)GlcNAc(2)-PP-Dol alpha-1,3-mannosyltransferase</fullName>
        <ecNumber evidence="3 14">2.4.1.258</ecNumber>
    </recommendedName>
    <alternativeName>
        <fullName evidence="14">Dol-P-Man-dependent alpha(1-3)-mannosyltransferase</fullName>
    </alternativeName>
</protein>
<dbReference type="EC" id="2.4.1.258" evidence="3 14"/>
<gene>
    <name evidence="15" type="ORF">H0H81_000661</name>
</gene>
<dbReference type="Pfam" id="PF05208">
    <property type="entry name" value="ALG3"/>
    <property type="match status" value="1"/>
</dbReference>
<dbReference type="PANTHER" id="PTHR12646">
    <property type="entry name" value="NOT56 - RELATED"/>
    <property type="match status" value="1"/>
</dbReference>
<evidence type="ECO:0000256" key="9">
    <source>
        <dbReference type="ARBA" id="ARBA00022989"/>
    </source>
</evidence>
<evidence type="ECO:0000313" key="16">
    <source>
        <dbReference type="Proteomes" id="UP000717328"/>
    </source>
</evidence>
<dbReference type="InterPro" id="IPR007873">
    <property type="entry name" value="Glycosyltransferase_ALG3"/>
</dbReference>
<organism evidence="15 16">
    <name type="scientific">Sphagnurus paluster</name>
    <dbReference type="NCBI Taxonomy" id="117069"/>
    <lineage>
        <taxon>Eukaryota</taxon>
        <taxon>Fungi</taxon>
        <taxon>Dikarya</taxon>
        <taxon>Basidiomycota</taxon>
        <taxon>Agaricomycotina</taxon>
        <taxon>Agaricomycetes</taxon>
        <taxon>Agaricomycetidae</taxon>
        <taxon>Agaricales</taxon>
        <taxon>Tricholomatineae</taxon>
        <taxon>Lyophyllaceae</taxon>
        <taxon>Sphagnurus</taxon>
    </lineage>
</organism>
<keyword evidence="5 14" id="KW-0328">Glycosyltransferase</keyword>
<comment type="subcellular location">
    <subcellularLocation>
        <location evidence="1 14">Endoplasmic reticulum membrane</location>
        <topology evidence="1 14">Multi-pass membrane protein</topology>
    </subcellularLocation>
</comment>
<name>A0A9P7FY99_9AGAR</name>
<evidence type="ECO:0000256" key="12">
    <source>
        <dbReference type="ARBA" id="ARBA00049506"/>
    </source>
</evidence>
<evidence type="ECO:0000313" key="15">
    <source>
        <dbReference type="EMBL" id="KAG5639516.1"/>
    </source>
</evidence>
<comment type="similarity">
    <text evidence="13">Belongs to the glycosyltransferase ALG3 family.</text>
</comment>
<comment type="function">
    <text evidence="11 14">Dol-P-Man:Man(5)GlcNAc(2)-PP-Dol alpha-1,3-mannosyltransferase that operates in the biosynthetic pathway of dolichol-linked oligosaccharides, the glycan precursors employed in protein asparagine (N)-glycosylation. The assembly of dolichol-linked oligosaccharides begins on the cytosolic side of the endoplasmic reticulum membrane and finishes in its lumen. The sequential addition of sugars to dolichol pyrophosphate produces dolichol-linked oligosaccharides containing fourteen sugars, including two GlcNAcs, nine mannoses and three glucoses. Once assembled, the oligosaccharide is transferred from the lipid to nascent proteins by oligosaccharyltransferases. In the lumen of the endoplasmic reticulum, adds the first dolichyl beta-D-mannosyl phosphate derived mannose in an alpha-1,3 linkage to Man(5)GlcNAc(2)-PP-dolichol to produce Man(6)GlcNAc(2)-PP-dolichol.</text>
</comment>
<reference evidence="15" key="2">
    <citation type="submission" date="2021-10" db="EMBL/GenBank/DDBJ databases">
        <title>Phylogenomics reveals ancestral predisposition of the termite-cultivated fungus Termitomyces towards a domesticated lifestyle.</title>
        <authorList>
            <person name="Auxier B."/>
            <person name="Grum-Grzhimaylo A."/>
            <person name="Cardenas M.E."/>
            <person name="Lodge J.D."/>
            <person name="Laessoe T."/>
            <person name="Pedersen O."/>
            <person name="Smith M.E."/>
            <person name="Kuyper T.W."/>
            <person name="Franco-Molano E.A."/>
            <person name="Baroni T.J."/>
            <person name="Aanen D.K."/>
        </authorList>
    </citation>
    <scope>NUCLEOTIDE SEQUENCE</scope>
    <source>
        <strain evidence="15">D49</strain>
    </source>
</reference>
<dbReference type="Proteomes" id="UP000717328">
    <property type="component" value="Unassembled WGS sequence"/>
</dbReference>
<dbReference type="AlphaFoldDB" id="A0A9P7FY99"/>
<sequence>MPRPTQGGGLSLNSPVQSTLALLTNPTYFWTLALLVVIGDTFLTELIIRFVPYTEIDWETYMVQTEVYLKGQHNYTMITGPTGPLVYPAGHLRIHTFLYEWTDSGRNIAFAQQIYGLLYLATLTLTCAIYRKAGTIPNWILLVLPLSKRLHSIFVLRLFNDCWAVLAVNAAIFLYQAGLDDTATCLFGAALSIKMSILLYLPGLLVILFKRRGLLSTLRHMMTITAVQTLLAGPFLSEDPWAYLASAFDLSRVFLYKWTVNWRMMGENIFLSQQWAKALLAGHIGVLVLFGLFRWCQDDAGGVLGVLRRGLVRPHVPPTEVPFLAWQSPYPVVVKYVPMYKFFPHPY</sequence>
<evidence type="ECO:0000256" key="14">
    <source>
        <dbReference type="RuleBase" id="RU364047"/>
    </source>
</evidence>
<keyword evidence="6 14" id="KW-0808">Transferase</keyword>
<evidence type="ECO:0000256" key="5">
    <source>
        <dbReference type="ARBA" id="ARBA00022676"/>
    </source>
</evidence>
<evidence type="ECO:0000256" key="10">
    <source>
        <dbReference type="ARBA" id="ARBA00023136"/>
    </source>
</evidence>
<dbReference type="GO" id="GO:0052925">
    <property type="term" value="F:dol-P-Man:Man(5)GlcNAc(2)-PP-Dol alpha-1,3-mannosyltransferase activity"/>
    <property type="evidence" value="ECO:0007669"/>
    <property type="project" value="UniProtKB-EC"/>
</dbReference>
<dbReference type="GO" id="GO:0005789">
    <property type="term" value="C:endoplasmic reticulum membrane"/>
    <property type="evidence" value="ECO:0007669"/>
    <property type="project" value="UniProtKB-SubCell"/>
</dbReference>
<keyword evidence="8 14" id="KW-0256">Endoplasmic reticulum</keyword>
<comment type="caution">
    <text evidence="14">Lacks conserved residue(s) required for the propagation of feature annotation.</text>
</comment>
<accession>A0A9P7FY99</accession>
<evidence type="ECO:0000256" key="6">
    <source>
        <dbReference type="ARBA" id="ARBA00022679"/>
    </source>
</evidence>
<evidence type="ECO:0000256" key="4">
    <source>
        <dbReference type="ARBA" id="ARBA00015561"/>
    </source>
</evidence>
<keyword evidence="16" id="KW-1185">Reference proteome</keyword>
<keyword evidence="7 14" id="KW-0812">Transmembrane</keyword>
<dbReference type="PANTHER" id="PTHR12646:SF0">
    <property type="entry name" value="DOL-P-MAN:MAN(5)GLCNAC(2)-PP-DOL ALPHA-1,3-MANNOSYLTRANSFERASE"/>
    <property type="match status" value="1"/>
</dbReference>
<evidence type="ECO:0000256" key="7">
    <source>
        <dbReference type="ARBA" id="ARBA00022692"/>
    </source>
</evidence>
<feature type="transmembrane region" description="Helical" evidence="14">
    <location>
        <begin position="154"/>
        <end position="175"/>
    </location>
</feature>
<evidence type="ECO:0000256" key="13">
    <source>
        <dbReference type="ARBA" id="ARBA00093457"/>
    </source>
</evidence>
<evidence type="ECO:0000256" key="11">
    <source>
        <dbReference type="ARBA" id="ARBA00044743"/>
    </source>
</evidence>
<proteinExistence type="inferred from homology"/>
<keyword evidence="10 14" id="KW-0472">Membrane</keyword>
<comment type="pathway">
    <text evidence="2 14">Protein modification; protein glycosylation.</text>
</comment>
<feature type="transmembrane region" description="Helical" evidence="14">
    <location>
        <begin position="187"/>
        <end position="209"/>
    </location>
</feature>
<dbReference type="OrthoDB" id="20028at2759"/>
<evidence type="ECO:0000256" key="8">
    <source>
        <dbReference type="ARBA" id="ARBA00022824"/>
    </source>
</evidence>
<reference evidence="15" key="1">
    <citation type="submission" date="2021-02" db="EMBL/GenBank/DDBJ databases">
        <authorList>
            <person name="Nieuwenhuis M."/>
            <person name="Van De Peppel L.J.J."/>
        </authorList>
    </citation>
    <scope>NUCLEOTIDE SEQUENCE</scope>
    <source>
        <strain evidence="15">D49</strain>
    </source>
</reference>
<keyword evidence="9 14" id="KW-1133">Transmembrane helix</keyword>
<evidence type="ECO:0000256" key="3">
    <source>
        <dbReference type="ARBA" id="ARBA00011964"/>
    </source>
</evidence>
<comment type="catalytic activity">
    <reaction evidence="12 14">
        <text>an alpha-D-Man-(1-&gt;2)-alpha-D-Man-(1-&gt;2)-alpha-D-Man-(1-&gt;3)-[alpha-D-Man-(1-&gt;6)]-beta-D-Man-(1-&gt;4)-beta-D-GlcNAc-(1-&gt;4)-alpha-D-GlcNAc-diphospho-di-trans,poly-cis-dolichol + a di-trans,poly-cis-dolichyl beta-D-mannosyl phosphate = an alpha-D-Man-(1-&gt;2)-alpha-D-Man-(1-&gt;2)-alpha-D-Man-(1-&gt;3)-[alpha-D-Man-(1-&gt;3)-alpha-D-Man-(1-&gt;6)]-beta-D-Man-(1-&gt;4)-beta-D-GlcNAc-(1-&gt;4)-alpha-D-GlcNAc-diphospho-di-trans,poly-cis-dolichol + a di-trans,poly-cis-dolichyl phosphate + H(+)</text>
        <dbReference type="Rhea" id="RHEA:29527"/>
        <dbReference type="Rhea" id="RHEA-COMP:19498"/>
        <dbReference type="Rhea" id="RHEA-COMP:19501"/>
        <dbReference type="Rhea" id="RHEA-COMP:19516"/>
        <dbReference type="Rhea" id="RHEA-COMP:19517"/>
        <dbReference type="ChEBI" id="CHEBI:15378"/>
        <dbReference type="ChEBI" id="CHEBI:57683"/>
        <dbReference type="ChEBI" id="CHEBI:58211"/>
        <dbReference type="ChEBI" id="CHEBI:132515"/>
        <dbReference type="ChEBI" id="CHEBI:132516"/>
        <dbReference type="EC" id="2.4.1.258"/>
    </reaction>
    <physiologicalReaction direction="left-to-right" evidence="12 14">
        <dbReference type="Rhea" id="RHEA:29528"/>
    </physiologicalReaction>
</comment>
<dbReference type="EMBL" id="JABCKI010005719">
    <property type="protein sequence ID" value="KAG5639516.1"/>
    <property type="molecule type" value="Genomic_DNA"/>
</dbReference>
<evidence type="ECO:0000256" key="1">
    <source>
        <dbReference type="ARBA" id="ARBA00004477"/>
    </source>
</evidence>